<protein>
    <submittedName>
        <fullName evidence="1">Uncharacterized protein</fullName>
    </submittedName>
</protein>
<dbReference type="AlphaFoldDB" id="A0A8X7CDJ2"/>
<dbReference type="Proteomes" id="UP000886998">
    <property type="component" value="Unassembled WGS sequence"/>
</dbReference>
<reference evidence="1" key="1">
    <citation type="submission" date="2020-08" db="EMBL/GenBank/DDBJ databases">
        <title>Multicomponent nature underlies the extraordinary mechanical properties of spider dragline silk.</title>
        <authorList>
            <person name="Kono N."/>
            <person name="Nakamura H."/>
            <person name="Mori M."/>
            <person name="Yoshida Y."/>
            <person name="Ohtoshi R."/>
            <person name="Malay A.D."/>
            <person name="Moran D.A.P."/>
            <person name="Tomita M."/>
            <person name="Numata K."/>
            <person name="Arakawa K."/>
        </authorList>
    </citation>
    <scope>NUCLEOTIDE SEQUENCE</scope>
</reference>
<comment type="caution">
    <text evidence="1">The sequence shown here is derived from an EMBL/GenBank/DDBJ whole genome shotgun (WGS) entry which is preliminary data.</text>
</comment>
<evidence type="ECO:0000313" key="2">
    <source>
        <dbReference type="Proteomes" id="UP000886998"/>
    </source>
</evidence>
<name>A0A8X7CDJ2_9ARAC</name>
<sequence>MRYSSERKFCISHITDVGMRFSCREVFLRFPHAPQEMITGKRRGYGNELLDNNSLLDSKVKRCICAESAIDFYLRLSFAQRPLNAPF</sequence>
<dbReference type="EMBL" id="BMAV01013356">
    <property type="protein sequence ID" value="GFY60979.1"/>
    <property type="molecule type" value="Genomic_DNA"/>
</dbReference>
<keyword evidence="2" id="KW-1185">Reference proteome</keyword>
<gene>
    <name evidence="1" type="ORF">TNIN_238341</name>
</gene>
<proteinExistence type="predicted"/>
<organism evidence="1 2">
    <name type="scientific">Trichonephila inaurata madagascariensis</name>
    <dbReference type="NCBI Taxonomy" id="2747483"/>
    <lineage>
        <taxon>Eukaryota</taxon>
        <taxon>Metazoa</taxon>
        <taxon>Ecdysozoa</taxon>
        <taxon>Arthropoda</taxon>
        <taxon>Chelicerata</taxon>
        <taxon>Arachnida</taxon>
        <taxon>Araneae</taxon>
        <taxon>Araneomorphae</taxon>
        <taxon>Entelegynae</taxon>
        <taxon>Araneoidea</taxon>
        <taxon>Nephilidae</taxon>
        <taxon>Trichonephila</taxon>
        <taxon>Trichonephila inaurata</taxon>
    </lineage>
</organism>
<evidence type="ECO:0000313" key="1">
    <source>
        <dbReference type="EMBL" id="GFY60979.1"/>
    </source>
</evidence>
<accession>A0A8X7CDJ2</accession>